<dbReference type="Pfam" id="PF00119">
    <property type="entry name" value="ATP-synt_A"/>
    <property type="match status" value="1"/>
</dbReference>
<keyword evidence="8 11" id="KW-0406">Ion transport</keyword>
<evidence type="ECO:0000313" key="13">
    <source>
        <dbReference type="Proteomes" id="UP000824105"/>
    </source>
</evidence>
<dbReference type="InterPro" id="IPR045082">
    <property type="entry name" value="ATP_syn_F0_a_bact/chloroplast"/>
</dbReference>
<dbReference type="CDD" id="cd00310">
    <property type="entry name" value="ATP-synt_Fo_a_6"/>
    <property type="match status" value="1"/>
</dbReference>
<reference evidence="12" key="2">
    <citation type="submission" date="2021-04" db="EMBL/GenBank/DDBJ databases">
        <authorList>
            <person name="Gilroy R."/>
        </authorList>
    </citation>
    <scope>NUCLEOTIDE SEQUENCE</scope>
    <source>
        <strain evidence="12">CHK188-11489</strain>
    </source>
</reference>
<keyword evidence="9 11" id="KW-0472">Membrane</keyword>
<dbReference type="GO" id="GO:0042777">
    <property type="term" value="P:proton motive force-driven plasma membrane ATP synthesis"/>
    <property type="evidence" value="ECO:0007669"/>
    <property type="project" value="TreeGrafter"/>
</dbReference>
<dbReference type="EMBL" id="DXBF01000031">
    <property type="protein sequence ID" value="HIZ61822.1"/>
    <property type="molecule type" value="Genomic_DNA"/>
</dbReference>
<keyword evidence="4 11" id="KW-0138">CF(0)</keyword>
<sequence>MQNETAFTIPLFGGIPVGSAVVVTWIIMAVWMAATLLATRNLKVRDPGRVQVVLESGVSFLNGFVRDTIGPHWRPFAPYLGTVALYIGMANIIGLFGLTSPTKDVNVTAALALMSMVLIYGAQFRYNGLLGGLKRFGKPTAVMVPINLMEVLIRPLALCMRLFGNVLGAYIIMEIIKYLVPAVIPAVFSIYFDLFDGLIQTVVFVFLTAMFTGEGIKEEE</sequence>
<keyword evidence="7 11" id="KW-1133">Transmembrane helix</keyword>
<evidence type="ECO:0000256" key="4">
    <source>
        <dbReference type="ARBA" id="ARBA00022547"/>
    </source>
</evidence>
<dbReference type="PANTHER" id="PTHR42823:SF3">
    <property type="entry name" value="ATP SYNTHASE SUBUNIT A, CHLOROPLASTIC"/>
    <property type="match status" value="1"/>
</dbReference>
<dbReference type="Gene3D" id="1.20.120.220">
    <property type="entry name" value="ATP synthase, F0 complex, subunit A"/>
    <property type="match status" value="1"/>
</dbReference>
<dbReference type="PRINTS" id="PR00123">
    <property type="entry name" value="ATPASEA"/>
</dbReference>
<evidence type="ECO:0000256" key="2">
    <source>
        <dbReference type="ARBA" id="ARBA00006810"/>
    </source>
</evidence>
<dbReference type="InterPro" id="IPR035908">
    <property type="entry name" value="F0_ATP_A_sf"/>
</dbReference>
<evidence type="ECO:0000256" key="3">
    <source>
        <dbReference type="ARBA" id="ARBA00022448"/>
    </source>
</evidence>
<feature type="transmembrane region" description="Helical" evidence="11">
    <location>
        <begin position="175"/>
        <end position="192"/>
    </location>
</feature>
<evidence type="ECO:0000256" key="11">
    <source>
        <dbReference type="HAMAP-Rule" id="MF_01393"/>
    </source>
</evidence>
<feature type="transmembrane region" description="Helical" evidence="11">
    <location>
        <begin position="198"/>
        <end position="216"/>
    </location>
</feature>
<evidence type="ECO:0000256" key="8">
    <source>
        <dbReference type="ARBA" id="ARBA00023065"/>
    </source>
</evidence>
<feature type="transmembrane region" description="Helical" evidence="11">
    <location>
        <begin position="142"/>
        <end position="163"/>
    </location>
</feature>
<protein>
    <recommendedName>
        <fullName evidence="11">ATP synthase subunit a</fullName>
    </recommendedName>
    <alternativeName>
        <fullName evidence="11">ATP synthase F0 sector subunit a</fullName>
    </alternativeName>
    <alternativeName>
        <fullName evidence="11">F-ATPase subunit 6</fullName>
    </alternativeName>
</protein>
<keyword evidence="6 11" id="KW-0375">Hydrogen ion transport</keyword>
<comment type="similarity">
    <text evidence="2 11">Belongs to the ATPase A chain family.</text>
</comment>
<feature type="transmembrane region" description="Helical" evidence="11">
    <location>
        <begin position="12"/>
        <end position="34"/>
    </location>
</feature>
<keyword evidence="11" id="KW-1003">Cell membrane</keyword>
<comment type="function">
    <text evidence="11">Key component of the proton channel; it plays a direct role in the translocation of protons across the membrane.</text>
</comment>
<dbReference type="GO" id="GO:0046933">
    <property type="term" value="F:proton-transporting ATP synthase activity, rotational mechanism"/>
    <property type="evidence" value="ECO:0007669"/>
    <property type="project" value="UniProtKB-UniRule"/>
</dbReference>
<evidence type="ECO:0000313" key="12">
    <source>
        <dbReference type="EMBL" id="HIZ61822.1"/>
    </source>
</evidence>
<dbReference type="SUPFAM" id="SSF81336">
    <property type="entry name" value="F1F0 ATP synthase subunit A"/>
    <property type="match status" value="1"/>
</dbReference>
<dbReference type="AlphaFoldDB" id="A0A9D2JPM5"/>
<evidence type="ECO:0000256" key="6">
    <source>
        <dbReference type="ARBA" id="ARBA00022781"/>
    </source>
</evidence>
<keyword evidence="10 11" id="KW-0066">ATP synthesis</keyword>
<dbReference type="GO" id="GO:0005886">
    <property type="term" value="C:plasma membrane"/>
    <property type="evidence" value="ECO:0007669"/>
    <property type="project" value="UniProtKB-SubCell"/>
</dbReference>
<feature type="transmembrane region" description="Helical" evidence="11">
    <location>
        <begin position="105"/>
        <end position="122"/>
    </location>
</feature>
<dbReference type="PANTHER" id="PTHR42823">
    <property type="entry name" value="ATP SYNTHASE SUBUNIT A, CHLOROPLASTIC"/>
    <property type="match status" value="1"/>
</dbReference>
<evidence type="ECO:0000256" key="7">
    <source>
        <dbReference type="ARBA" id="ARBA00022989"/>
    </source>
</evidence>
<reference evidence="12" key="1">
    <citation type="journal article" date="2021" name="PeerJ">
        <title>Extensive microbial diversity within the chicken gut microbiome revealed by metagenomics and culture.</title>
        <authorList>
            <person name="Gilroy R."/>
            <person name="Ravi A."/>
            <person name="Getino M."/>
            <person name="Pursley I."/>
            <person name="Horton D.L."/>
            <person name="Alikhan N.F."/>
            <person name="Baker D."/>
            <person name="Gharbi K."/>
            <person name="Hall N."/>
            <person name="Watson M."/>
            <person name="Adriaenssens E.M."/>
            <person name="Foster-Nyarko E."/>
            <person name="Jarju S."/>
            <person name="Secka A."/>
            <person name="Antonio M."/>
            <person name="Oren A."/>
            <person name="Chaudhuri R.R."/>
            <person name="La Ragione R."/>
            <person name="Hildebrand F."/>
            <person name="Pallen M.J."/>
        </authorList>
    </citation>
    <scope>NUCLEOTIDE SEQUENCE</scope>
    <source>
        <strain evidence="12">CHK188-11489</strain>
    </source>
</reference>
<keyword evidence="3 11" id="KW-0813">Transport</keyword>
<evidence type="ECO:0000256" key="9">
    <source>
        <dbReference type="ARBA" id="ARBA00023136"/>
    </source>
</evidence>
<evidence type="ECO:0000256" key="10">
    <source>
        <dbReference type="ARBA" id="ARBA00023310"/>
    </source>
</evidence>
<name>A0A9D2JPM5_9FIRM</name>
<accession>A0A9D2JPM5</accession>
<comment type="caution">
    <text evidence="12">The sequence shown here is derived from an EMBL/GenBank/DDBJ whole genome shotgun (WGS) entry which is preliminary data.</text>
</comment>
<dbReference type="HAMAP" id="MF_01393">
    <property type="entry name" value="ATP_synth_a_bact"/>
    <property type="match status" value="1"/>
</dbReference>
<evidence type="ECO:0000256" key="5">
    <source>
        <dbReference type="ARBA" id="ARBA00022692"/>
    </source>
</evidence>
<comment type="subcellular location">
    <subcellularLocation>
        <location evidence="11">Cell membrane</location>
        <topology evidence="11">Multi-pass membrane protein</topology>
    </subcellularLocation>
    <subcellularLocation>
        <location evidence="1">Membrane</location>
        <topology evidence="1">Multi-pass membrane protein</topology>
    </subcellularLocation>
</comment>
<gene>
    <name evidence="11" type="primary">atpB</name>
    <name evidence="12" type="ORF">H9724_03520</name>
</gene>
<dbReference type="InterPro" id="IPR000568">
    <property type="entry name" value="ATP_synth_F0_asu"/>
</dbReference>
<organism evidence="12 13">
    <name type="scientific">Candidatus Gemmiger avistercoris</name>
    <dbReference type="NCBI Taxonomy" id="2838606"/>
    <lineage>
        <taxon>Bacteria</taxon>
        <taxon>Bacillati</taxon>
        <taxon>Bacillota</taxon>
        <taxon>Clostridia</taxon>
        <taxon>Eubacteriales</taxon>
        <taxon>Gemmiger</taxon>
    </lineage>
</organism>
<keyword evidence="5 11" id="KW-0812">Transmembrane</keyword>
<proteinExistence type="inferred from homology"/>
<dbReference type="NCBIfam" id="NF004486">
    <property type="entry name" value="PRK05815.3-4"/>
    <property type="match status" value="1"/>
</dbReference>
<dbReference type="Proteomes" id="UP000824105">
    <property type="component" value="Unassembled WGS sequence"/>
</dbReference>
<evidence type="ECO:0000256" key="1">
    <source>
        <dbReference type="ARBA" id="ARBA00004141"/>
    </source>
</evidence>
<dbReference type="GO" id="GO:0045259">
    <property type="term" value="C:proton-transporting ATP synthase complex"/>
    <property type="evidence" value="ECO:0007669"/>
    <property type="project" value="UniProtKB-KW"/>
</dbReference>
<feature type="transmembrane region" description="Helical" evidence="11">
    <location>
        <begin position="76"/>
        <end position="98"/>
    </location>
</feature>